<keyword evidence="3" id="KW-1185">Reference proteome</keyword>
<dbReference type="RefSeq" id="WP_378777314.1">
    <property type="nucleotide sequence ID" value="NZ_JBHTMX010000276.1"/>
</dbReference>
<reference evidence="3" key="1">
    <citation type="journal article" date="2019" name="Int. J. Syst. Evol. Microbiol.">
        <title>The Global Catalogue of Microorganisms (GCM) 10K type strain sequencing project: providing services to taxonomists for standard genome sequencing and annotation.</title>
        <authorList>
            <consortium name="The Broad Institute Genomics Platform"/>
            <consortium name="The Broad Institute Genome Sequencing Center for Infectious Disease"/>
            <person name="Wu L."/>
            <person name="Ma J."/>
        </authorList>
    </citation>
    <scope>NUCLEOTIDE SEQUENCE [LARGE SCALE GENOMIC DNA]</scope>
    <source>
        <strain evidence="3">CCUG 61696</strain>
    </source>
</reference>
<keyword evidence="1" id="KW-0812">Transmembrane</keyword>
<organism evidence="2 3">
    <name type="scientific">Methylopila musalis</name>
    <dbReference type="NCBI Taxonomy" id="1134781"/>
    <lineage>
        <taxon>Bacteria</taxon>
        <taxon>Pseudomonadati</taxon>
        <taxon>Pseudomonadota</taxon>
        <taxon>Alphaproteobacteria</taxon>
        <taxon>Hyphomicrobiales</taxon>
        <taxon>Methylopilaceae</taxon>
        <taxon>Methylopila</taxon>
    </lineage>
</organism>
<sequence>MTRILLQALLFLSPFIAYALWLRFTARGWRAPERWLGAPLVWLAVAGVSLTVASLFAMAFTTGGSTKAIYVPAHMENGVFVPGSLREPGAK</sequence>
<dbReference type="EMBL" id="JBHTMX010000276">
    <property type="protein sequence ID" value="MFD1333612.1"/>
    <property type="molecule type" value="Genomic_DNA"/>
</dbReference>
<protein>
    <submittedName>
        <fullName evidence="2">DUF6111 family protein</fullName>
    </submittedName>
</protein>
<evidence type="ECO:0000313" key="3">
    <source>
        <dbReference type="Proteomes" id="UP001597171"/>
    </source>
</evidence>
<dbReference type="Pfam" id="PF19606">
    <property type="entry name" value="DUF6111"/>
    <property type="match status" value="1"/>
</dbReference>
<evidence type="ECO:0000313" key="2">
    <source>
        <dbReference type="EMBL" id="MFD1333612.1"/>
    </source>
</evidence>
<name>A0ABW3ZBA1_9HYPH</name>
<gene>
    <name evidence="2" type="ORF">ACFQ4O_16540</name>
</gene>
<evidence type="ECO:0000256" key="1">
    <source>
        <dbReference type="SAM" id="Phobius"/>
    </source>
</evidence>
<comment type="caution">
    <text evidence="2">The sequence shown here is derived from an EMBL/GenBank/DDBJ whole genome shotgun (WGS) entry which is preliminary data.</text>
</comment>
<keyword evidence="1" id="KW-0472">Membrane</keyword>
<keyword evidence="1" id="KW-1133">Transmembrane helix</keyword>
<feature type="transmembrane region" description="Helical" evidence="1">
    <location>
        <begin position="35"/>
        <end position="60"/>
    </location>
</feature>
<proteinExistence type="predicted"/>
<accession>A0ABW3ZBA1</accession>
<dbReference type="InterPro" id="IPR046093">
    <property type="entry name" value="DUF6111"/>
</dbReference>
<dbReference type="Proteomes" id="UP001597171">
    <property type="component" value="Unassembled WGS sequence"/>
</dbReference>